<dbReference type="PANTHER" id="PTHR46233">
    <property type="entry name" value="HYDROXYACYLGLUTATHIONE HYDROLASE GLOC"/>
    <property type="match status" value="1"/>
</dbReference>
<proteinExistence type="predicted"/>
<keyword evidence="4" id="KW-0862">Zinc</keyword>
<sequence>MIVRTFEVGSDQNNTYLLACEKTRIGAIVDPYLEVPGILQAARDEKIRIEYVLLTHTHRDHCLGVPEVVMATGATVYVHEKEAERVPGEGKLLTLKQGSRVQVGEIILEVFHTPGHTPGGVTYYQPDSAGAITGDVLFVGYCGRADLPGSDPRALWRSLQALAKLPDHTVIYPGHNYGKTPGSTVGYEKSFNPYYQCRTEEEFVQLRLYGKVE</sequence>
<dbReference type="Proteomes" id="UP000741360">
    <property type="component" value="Unassembled WGS sequence"/>
</dbReference>
<dbReference type="PANTHER" id="PTHR46233:SF3">
    <property type="entry name" value="HYDROXYACYLGLUTATHIONE HYDROLASE GLOC"/>
    <property type="match status" value="1"/>
</dbReference>
<dbReference type="Pfam" id="PF00753">
    <property type="entry name" value="Lactamase_B"/>
    <property type="match status" value="1"/>
</dbReference>
<dbReference type="EMBL" id="JACPSX010000255">
    <property type="protein sequence ID" value="MBI3015993.1"/>
    <property type="molecule type" value="Genomic_DNA"/>
</dbReference>
<evidence type="ECO:0000313" key="7">
    <source>
        <dbReference type="Proteomes" id="UP000741360"/>
    </source>
</evidence>
<keyword evidence="3" id="KW-0378">Hydrolase</keyword>
<reference evidence="6" key="1">
    <citation type="submission" date="2020-07" db="EMBL/GenBank/DDBJ databases">
        <title>Huge and variable diversity of episymbiotic CPR bacteria and DPANN archaea in groundwater ecosystems.</title>
        <authorList>
            <person name="He C.Y."/>
            <person name="Keren R."/>
            <person name="Whittaker M."/>
            <person name="Farag I.F."/>
            <person name="Doudna J."/>
            <person name="Cate J.H.D."/>
            <person name="Banfield J.F."/>
        </authorList>
    </citation>
    <scope>NUCLEOTIDE SEQUENCE</scope>
    <source>
        <strain evidence="6">NC_groundwater_717_Ag_S-0.2um_59_8</strain>
    </source>
</reference>
<evidence type="ECO:0000256" key="2">
    <source>
        <dbReference type="ARBA" id="ARBA00022723"/>
    </source>
</evidence>
<evidence type="ECO:0000256" key="3">
    <source>
        <dbReference type="ARBA" id="ARBA00022801"/>
    </source>
</evidence>
<evidence type="ECO:0000256" key="1">
    <source>
        <dbReference type="ARBA" id="ARBA00001947"/>
    </source>
</evidence>
<gene>
    <name evidence="6" type="ORF">HYY65_13260</name>
</gene>
<evidence type="ECO:0000259" key="5">
    <source>
        <dbReference type="SMART" id="SM00849"/>
    </source>
</evidence>
<protein>
    <submittedName>
        <fullName evidence="6">MBL fold metallo-hydrolase</fullName>
    </submittedName>
</protein>
<organism evidence="6 7">
    <name type="scientific">Tectimicrobiota bacterium</name>
    <dbReference type="NCBI Taxonomy" id="2528274"/>
    <lineage>
        <taxon>Bacteria</taxon>
        <taxon>Pseudomonadati</taxon>
        <taxon>Nitrospinota/Tectimicrobiota group</taxon>
        <taxon>Candidatus Tectimicrobiota</taxon>
    </lineage>
</organism>
<dbReference type="InterPro" id="IPR051453">
    <property type="entry name" value="MBL_Glyoxalase_II"/>
</dbReference>
<dbReference type="InterPro" id="IPR001279">
    <property type="entry name" value="Metallo-B-lactamas"/>
</dbReference>
<dbReference type="Gene3D" id="3.60.15.10">
    <property type="entry name" value="Ribonuclease Z/Hydroxyacylglutathione hydrolase-like"/>
    <property type="match status" value="1"/>
</dbReference>
<dbReference type="GO" id="GO:0046872">
    <property type="term" value="F:metal ion binding"/>
    <property type="evidence" value="ECO:0007669"/>
    <property type="project" value="UniProtKB-KW"/>
</dbReference>
<dbReference type="InterPro" id="IPR036866">
    <property type="entry name" value="RibonucZ/Hydroxyglut_hydro"/>
</dbReference>
<dbReference type="GO" id="GO:0016787">
    <property type="term" value="F:hydrolase activity"/>
    <property type="evidence" value="ECO:0007669"/>
    <property type="project" value="UniProtKB-KW"/>
</dbReference>
<comment type="cofactor">
    <cofactor evidence="1">
        <name>Zn(2+)</name>
        <dbReference type="ChEBI" id="CHEBI:29105"/>
    </cofactor>
</comment>
<evidence type="ECO:0000313" key="6">
    <source>
        <dbReference type="EMBL" id="MBI3015993.1"/>
    </source>
</evidence>
<dbReference type="SMART" id="SM00849">
    <property type="entry name" value="Lactamase_B"/>
    <property type="match status" value="1"/>
</dbReference>
<feature type="domain" description="Metallo-beta-lactamase" evidence="5">
    <location>
        <begin position="12"/>
        <end position="175"/>
    </location>
</feature>
<dbReference type="SUPFAM" id="SSF56281">
    <property type="entry name" value="Metallo-hydrolase/oxidoreductase"/>
    <property type="match status" value="1"/>
</dbReference>
<keyword evidence="2" id="KW-0479">Metal-binding</keyword>
<name>A0A932GS00_UNCTE</name>
<comment type="caution">
    <text evidence="6">The sequence shown here is derived from an EMBL/GenBank/DDBJ whole genome shotgun (WGS) entry which is preliminary data.</text>
</comment>
<dbReference type="AlphaFoldDB" id="A0A932GS00"/>
<evidence type="ECO:0000256" key="4">
    <source>
        <dbReference type="ARBA" id="ARBA00022833"/>
    </source>
</evidence>
<accession>A0A932GS00</accession>